<organism evidence="1 2">
    <name type="scientific">[Candida] jaroonii</name>
    <dbReference type="NCBI Taxonomy" id="467808"/>
    <lineage>
        <taxon>Eukaryota</taxon>
        <taxon>Fungi</taxon>
        <taxon>Dikarya</taxon>
        <taxon>Ascomycota</taxon>
        <taxon>Saccharomycotina</taxon>
        <taxon>Pichiomycetes</taxon>
        <taxon>Debaryomycetaceae</taxon>
        <taxon>Yamadazyma</taxon>
    </lineage>
</organism>
<comment type="caution">
    <text evidence="1">The sequence shown here is derived from an EMBL/GenBank/DDBJ whole genome shotgun (WGS) entry which is preliminary data.</text>
</comment>
<reference evidence="1" key="1">
    <citation type="submission" date="2022-06" db="EMBL/GenBank/DDBJ databases">
        <authorList>
            <person name="Legras J.-L."/>
            <person name="Devillers H."/>
            <person name="Grondin C."/>
        </authorList>
    </citation>
    <scope>NUCLEOTIDE SEQUENCE</scope>
    <source>
        <strain evidence="1">CLIB 1444</strain>
    </source>
</reference>
<name>A0ACA9YEB7_9ASCO</name>
<accession>A0ACA9YEB7</accession>
<proteinExistence type="predicted"/>
<evidence type="ECO:0000313" key="2">
    <source>
        <dbReference type="Proteomes" id="UP001152531"/>
    </source>
</evidence>
<dbReference type="EMBL" id="CALSDN010000015">
    <property type="protein sequence ID" value="CAH6723431.1"/>
    <property type="molecule type" value="Genomic_DNA"/>
</dbReference>
<sequence length="487" mass="56991">MARGIVKEFTNVDLVANVIYIYLMLIFFYIVIGVIFYAVREYYISFKERPPSITDAKIDNWIDSKEKSPIDLENLGSLNRNLSPDGGNSFAKSTKLGIRKVSQISVELDSQLIKNIDDFKKIEIIYDEINSGEVQSVNKYLYRDNHRFTYNLEDLNDIKESVQELPWNNKVIKMSEILRLSFIIPKIELSTYENNRLIKSIELDLIGQDTDITTKSLALLKLIALGVNESNTVFFMHSFNELVEFMIDTGLVFRIIEATPVANLRLLTIEMLLNYCYQHWNFKHRIDDKSLSIQSRITIFRLLCNIKLEVTLMESLQSEMLREIEFKIQSTTREVIKKNYCNDYLEFIPMISQAVSINQTHSVKYLFYDVLYLIISQHHDCCMRDYLRDDITDLKYLMQHGFWYEHNEKLIRKVAEIHEFLMSKGFGNTQSWHNETNGGKKFIHPINPFIPSLNHQPQLEELSASRIPYPSIFNDKSVTPGGFRLFQ</sequence>
<protein>
    <submittedName>
        <fullName evidence="1">Uncharacterized protein</fullName>
    </submittedName>
</protein>
<keyword evidence="2" id="KW-1185">Reference proteome</keyword>
<evidence type="ECO:0000313" key="1">
    <source>
        <dbReference type="EMBL" id="CAH6723431.1"/>
    </source>
</evidence>
<gene>
    <name evidence="1" type="ORF">CLIB1444_15S01134</name>
</gene>
<dbReference type="Proteomes" id="UP001152531">
    <property type="component" value="Unassembled WGS sequence"/>
</dbReference>